<feature type="region of interest" description="Disordered" evidence="1">
    <location>
        <begin position="971"/>
        <end position="1005"/>
    </location>
</feature>
<reference evidence="2" key="1">
    <citation type="submission" date="2019-03" db="EMBL/GenBank/DDBJ databases">
        <authorList>
            <person name="Mank J."/>
            <person name="Almeida P."/>
        </authorList>
    </citation>
    <scope>NUCLEOTIDE SEQUENCE</scope>
    <source>
        <strain evidence="2">78183</strain>
    </source>
</reference>
<gene>
    <name evidence="2" type="ORF">SVIM_LOCUS19298</name>
</gene>
<feature type="region of interest" description="Disordered" evidence="1">
    <location>
        <begin position="1626"/>
        <end position="1694"/>
    </location>
</feature>
<feature type="compositionally biased region" description="Low complexity" evidence="1">
    <location>
        <begin position="1470"/>
        <end position="1481"/>
    </location>
</feature>
<feature type="region of interest" description="Disordered" evidence="1">
    <location>
        <begin position="501"/>
        <end position="555"/>
    </location>
</feature>
<sequence length="1694" mass="184706">MGQRVERCARGLDGRATRRAVAAGHPEQRCTLSPMNLKKHLQLIHERSTALNGTNNHQSPSSKPRVRAMLEPMTFLNQYTVPNSVTAESSWHCLRCHHGEIAAMIKTRSNPLSKPRAHAMTCMNQKRAAEFTGIAFAAETADTAESAAMSVHGLPAPTVFDPAFLASALFDPVTAGLYSRRATARAPPSPRVPGPGNSRPSLLDRGSKATLPLTIPRRVFKSSAKDSTRRSVGIVLQGGPRGSSTARAWPTARASGAKRPLLQVGNRTAGARVASSPDSDLEAFSHNPTHAHVPYWWVNNPTLGEFCFTMIGRADIEGSKSNVAMNAWLPQASYPCGNFSDTSSFKFRRSKGSIGHAFTVRIRTGNQNQTSFYPFVPHEISVLVELILGHLRYLLTDVPPQPNSPPDNVFAGSAAEAALAPTYPTPLKSFHKVGLESSSTGSSFPADSAKPVPLAVVSLDSRQGQWESHDEAFGYLKRVIVTPAVYPRLVEFLHFDIQSTGQKSHCPRKAVPSPSPGRHATTRSRRGSSSSSPPTADGFGTGTPEPSPQSQSFSRGYGSILPTSLAYIVPSTRGCSPWRPDAVMSTTGRGRHSVLRIFKGRRGRTGHHATCGALPAAGPYLRLSRFQEKITLPEAPADVSGLPNVAVSRHVPDRLTHVQVPFTWNLSLFGLQSSHLNICYYHQDLHRRPLRPGSRPGFCSDRRALLLIGAWRLPRRPGIGRALQRHPFSGLVDSAADFDFHDHRPAVSAQLGTVTRLPVHPASPVLLTKNGPLGALDSVARLNEAAAPSYLFKSFAPIPKSDERFARQYRCGPPPEFPLASPRSGIVHHLSGPDRHALTRTLLRRSRLLGPCFKTGRMGSPQADARSAHVPGHAVTARAAVHDRSDGISTGAATAIRIGPRPEPIGGPAVAVPHPDRAHRRPHPLPSRQFQALFDSLFKVLFIFPSRYLFAIGLSPIFSLGRNLPPDWGCIPKPDSQTAPRGAAGSSHDGALTLSGAPFQGTWPGPPLRTLLQTTIRTPRAPDSQAGHFPRVVPPDLGRNESILESQCSGVREVPGATSTRTTVSEGLFVVATAAEDSILGQPRAERAGDQYPPPPSQTCPRPGGLGRNLRSKTRWFTGFCNSHQVSHFATFFIDARAEISVAESRSDYHKKKARPRHRGYEGGLSTQFPWRFSRRVRWRAVSGADASLHGTRGHEGRVPPSPACHATGFDNDPSAGSPTETLLRLLLPLNDKVQWTSRDVASGEPPTSPRSEHFTGPFNRPTIAMIYPITMKFQRLPGPVGQGYRLVEYISVARAPEHLRHHRPVIASNFLGLEGHSPSKKLAAEGHLRIATAGSTPGGALPSIPLSFSLATILPQNPKTLISHKLFVFHKSKNFTSDYEIRMPRLSLLIITPIPKANRIGSKSYDERIAGRRDEATGAHLRRTGRPNPKSNYELFNCNNLNIRYWSWNYRGCWHQTCPPMDPPVSQAPSPESNPNSPSPVTTMGRNLNDASPARWPCDPSSYHESSEQRAEPASTFYLINASLPEVGDQPGSIPWRQHDPQREAETGEEVNLIEHKQLEKAVERAEAPTPASRSASESTSDRTWSSSARVCSTGTRARCQVRPAPREARGKEGHLHIRIPPRTTVRCTSTEPADTDNPMTAHAPPRTRNNNPDERTTAARASGNTRARSCPHREQDLRGQELTEEGHDRGNL</sequence>
<feature type="compositionally biased region" description="Low complexity" evidence="1">
    <location>
        <begin position="1576"/>
        <end position="1591"/>
    </location>
</feature>
<protein>
    <recommendedName>
        <fullName evidence="3">Senescence-associated protein</fullName>
    </recommendedName>
</protein>
<feature type="compositionally biased region" description="Polar residues" evidence="1">
    <location>
        <begin position="1482"/>
        <end position="1491"/>
    </location>
</feature>
<accession>A0A6N2KFG9</accession>
<name>A0A6N2KFG9_SALVM</name>
<dbReference type="EMBL" id="CAADRP010000033">
    <property type="protein sequence ID" value="VFU22029.1"/>
    <property type="molecule type" value="Genomic_DNA"/>
</dbReference>
<feature type="region of interest" description="Disordered" evidence="1">
    <location>
        <begin position="234"/>
        <end position="254"/>
    </location>
</feature>
<feature type="region of interest" description="Disordered" evidence="1">
    <location>
        <begin position="1562"/>
        <end position="1613"/>
    </location>
</feature>
<feature type="region of interest" description="Disordered" evidence="1">
    <location>
        <begin position="1085"/>
        <end position="1107"/>
    </location>
</feature>
<dbReference type="InterPro" id="IPR052997">
    <property type="entry name" value="RRT15-like"/>
</dbReference>
<dbReference type="PANTHER" id="PTHR33047:SF8">
    <property type="entry name" value="REGULATOR OF RDNA TRANSCRIPTION PROTEIN 15"/>
    <property type="match status" value="1"/>
</dbReference>
<evidence type="ECO:0008006" key="3">
    <source>
        <dbReference type="Google" id="ProtNLM"/>
    </source>
</evidence>
<evidence type="ECO:0000256" key="1">
    <source>
        <dbReference type="SAM" id="MobiDB-lite"/>
    </source>
</evidence>
<feature type="region of interest" description="Disordered" evidence="1">
    <location>
        <begin position="1464"/>
        <end position="1513"/>
    </location>
</feature>
<feature type="compositionally biased region" description="Basic and acidic residues" evidence="1">
    <location>
        <begin position="1673"/>
        <end position="1694"/>
    </location>
</feature>
<evidence type="ECO:0000313" key="2">
    <source>
        <dbReference type="EMBL" id="VFU22029.1"/>
    </source>
</evidence>
<organism evidence="2">
    <name type="scientific">Salix viminalis</name>
    <name type="common">Common osier</name>
    <name type="synonym">Basket willow</name>
    <dbReference type="NCBI Taxonomy" id="40686"/>
    <lineage>
        <taxon>Eukaryota</taxon>
        <taxon>Viridiplantae</taxon>
        <taxon>Streptophyta</taxon>
        <taxon>Embryophyta</taxon>
        <taxon>Tracheophyta</taxon>
        <taxon>Spermatophyta</taxon>
        <taxon>Magnoliopsida</taxon>
        <taxon>eudicotyledons</taxon>
        <taxon>Gunneridae</taxon>
        <taxon>Pentapetalae</taxon>
        <taxon>rosids</taxon>
        <taxon>fabids</taxon>
        <taxon>Malpighiales</taxon>
        <taxon>Salicaceae</taxon>
        <taxon>Saliceae</taxon>
        <taxon>Salix</taxon>
    </lineage>
</organism>
<dbReference type="PANTHER" id="PTHR33047">
    <property type="entry name" value="PROTEIN TAR1"/>
    <property type="match status" value="1"/>
</dbReference>
<feature type="region of interest" description="Disordered" evidence="1">
    <location>
        <begin position="181"/>
        <end position="208"/>
    </location>
</feature>
<proteinExistence type="predicted"/>